<organism evidence="1 2">
    <name type="scientific">Anaerococcus octavius</name>
    <dbReference type="NCBI Taxonomy" id="54007"/>
    <lineage>
        <taxon>Bacteria</taxon>
        <taxon>Bacillati</taxon>
        <taxon>Bacillota</taxon>
        <taxon>Tissierellia</taxon>
        <taxon>Tissierellales</taxon>
        <taxon>Peptoniphilaceae</taxon>
        <taxon>Anaerococcus</taxon>
    </lineage>
</organism>
<evidence type="ECO:0000313" key="1">
    <source>
        <dbReference type="EMBL" id="PKZ15779.1"/>
    </source>
</evidence>
<dbReference type="AlphaFoldDB" id="A0A2I1M6R4"/>
<comment type="caution">
    <text evidence="1">The sequence shown here is derived from an EMBL/GenBank/DDBJ whole genome shotgun (WGS) entry which is preliminary data.</text>
</comment>
<evidence type="ECO:0000313" key="2">
    <source>
        <dbReference type="Proteomes" id="UP000234335"/>
    </source>
</evidence>
<accession>A0A2I1M6R4</accession>
<gene>
    <name evidence="1" type="ORF">CYJ34_07080</name>
</gene>
<dbReference type="RefSeq" id="WP_033626172.1">
    <property type="nucleotide sequence ID" value="NZ_PKGS01000005.1"/>
</dbReference>
<proteinExistence type="predicted"/>
<protein>
    <submittedName>
        <fullName evidence="1">CopG family transcriptional regulator</fullName>
    </submittedName>
</protein>
<dbReference type="Proteomes" id="UP000234335">
    <property type="component" value="Unassembled WGS sequence"/>
</dbReference>
<name>A0A2I1M6R4_9FIRM</name>
<dbReference type="EMBL" id="PKGS01000005">
    <property type="protein sequence ID" value="PKZ15779.1"/>
    <property type="molecule type" value="Genomic_DNA"/>
</dbReference>
<keyword evidence="2" id="KW-1185">Reference proteome</keyword>
<reference evidence="1 2" key="1">
    <citation type="submission" date="2017-12" db="EMBL/GenBank/DDBJ databases">
        <title>Phylogenetic diversity of female urinary microbiome.</title>
        <authorList>
            <person name="Thomas-White K."/>
            <person name="Wolfe A.J."/>
        </authorList>
    </citation>
    <scope>NUCLEOTIDE SEQUENCE [LARGE SCALE GENOMIC DNA]</scope>
    <source>
        <strain evidence="1 2">UMB0119</strain>
    </source>
</reference>
<sequence>MVKTGRPKIKNPSTKRVTVRFTEEEYLELKKYIKSHNLSLTQAVKKGLTLLYKEQ</sequence>